<dbReference type="GO" id="GO:0036128">
    <property type="term" value="C:CatSper complex"/>
    <property type="evidence" value="ECO:0007669"/>
    <property type="project" value="InterPro"/>
</dbReference>
<comment type="caution">
    <text evidence="7">The sequence shown here is derived from an EMBL/GenBank/DDBJ whole genome shotgun (WGS) entry which is preliminary data.</text>
</comment>
<dbReference type="Gene3D" id="1.10.287.70">
    <property type="match status" value="1"/>
</dbReference>
<evidence type="ECO:0000256" key="5">
    <source>
        <dbReference type="SAM" id="Phobius"/>
    </source>
</evidence>
<proteinExistence type="predicted"/>
<evidence type="ECO:0000256" key="3">
    <source>
        <dbReference type="ARBA" id="ARBA00022989"/>
    </source>
</evidence>
<feature type="transmembrane region" description="Helical" evidence="5">
    <location>
        <begin position="119"/>
        <end position="136"/>
    </location>
</feature>
<keyword evidence="3 5" id="KW-1133">Transmembrane helix</keyword>
<dbReference type="Proteomes" id="UP000193920">
    <property type="component" value="Unassembled WGS sequence"/>
</dbReference>
<dbReference type="GO" id="GO:0060296">
    <property type="term" value="P:regulation of cilium beat frequency involved in ciliary motility"/>
    <property type="evidence" value="ECO:0007669"/>
    <property type="project" value="TreeGrafter"/>
</dbReference>
<dbReference type="Gene3D" id="1.20.120.350">
    <property type="entry name" value="Voltage-gated potassium channels. Chain C"/>
    <property type="match status" value="1"/>
</dbReference>
<protein>
    <recommendedName>
        <fullName evidence="6">Ion transport domain-containing protein</fullName>
    </recommendedName>
</protein>
<feature type="transmembrane region" description="Helical" evidence="5">
    <location>
        <begin position="156"/>
        <end position="181"/>
    </location>
</feature>
<dbReference type="PANTHER" id="PTHR47193">
    <property type="entry name" value="CATION CHANNEL SPERM-ASSOCIATED PROTEIN 1"/>
    <property type="match status" value="1"/>
</dbReference>
<evidence type="ECO:0000313" key="7">
    <source>
        <dbReference type="EMBL" id="ORY86542.1"/>
    </source>
</evidence>
<feature type="transmembrane region" description="Helical" evidence="5">
    <location>
        <begin position="91"/>
        <end position="112"/>
    </location>
</feature>
<dbReference type="InterPro" id="IPR005821">
    <property type="entry name" value="Ion_trans_dom"/>
</dbReference>
<organism evidence="7 8">
    <name type="scientific">Neocallimastix californiae</name>
    <dbReference type="NCBI Taxonomy" id="1754190"/>
    <lineage>
        <taxon>Eukaryota</taxon>
        <taxon>Fungi</taxon>
        <taxon>Fungi incertae sedis</taxon>
        <taxon>Chytridiomycota</taxon>
        <taxon>Chytridiomycota incertae sedis</taxon>
        <taxon>Neocallimastigomycetes</taxon>
        <taxon>Neocallimastigales</taxon>
        <taxon>Neocallimastigaceae</taxon>
        <taxon>Neocallimastix</taxon>
    </lineage>
</organism>
<dbReference type="SUPFAM" id="SSF81324">
    <property type="entry name" value="Voltage-gated potassium channels"/>
    <property type="match status" value="1"/>
</dbReference>
<keyword evidence="4 5" id="KW-0472">Membrane</keyword>
<dbReference type="GO" id="GO:0005245">
    <property type="term" value="F:voltage-gated calcium channel activity"/>
    <property type="evidence" value="ECO:0007669"/>
    <property type="project" value="TreeGrafter"/>
</dbReference>
<gene>
    <name evidence="7" type="ORF">LY90DRAFT_663193</name>
</gene>
<reference evidence="7 8" key="1">
    <citation type="submission" date="2016-08" db="EMBL/GenBank/DDBJ databases">
        <title>A Parts List for Fungal Cellulosomes Revealed by Comparative Genomics.</title>
        <authorList>
            <consortium name="DOE Joint Genome Institute"/>
            <person name="Haitjema C.H."/>
            <person name="Gilmore S.P."/>
            <person name="Henske J.K."/>
            <person name="Solomon K.V."/>
            <person name="De Groot R."/>
            <person name="Kuo A."/>
            <person name="Mondo S.J."/>
            <person name="Salamov A.A."/>
            <person name="Labutti K."/>
            <person name="Zhao Z."/>
            <person name="Chiniquy J."/>
            <person name="Barry K."/>
            <person name="Brewer H.M."/>
            <person name="Purvine S.O."/>
            <person name="Wright A.T."/>
            <person name="Boxma B."/>
            <person name="Van Alen T."/>
            <person name="Hackstein J.H."/>
            <person name="Baker S.E."/>
            <person name="Grigoriev I.V."/>
            <person name="O'Malley M.A."/>
        </authorList>
    </citation>
    <scope>NUCLEOTIDE SEQUENCE [LARGE SCALE GENOMIC DNA]</scope>
    <source>
        <strain evidence="7 8">G1</strain>
    </source>
</reference>
<evidence type="ECO:0000256" key="2">
    <source>
        <dbReference type="ARBA" id="ARBA00022692"/>
    </source>
</evidence>
<dbReference type="AlphaFoldDB" id="A0A1Y2FRA5"/>
<evidence type="ECO:0000259" key="6">
    <source>
        <dbReference type="Pfam" id="PF00520"/>
    </source>
</evidence>
<dbReference type="InterPro" id="IPR028746">
    <property type="entry name" value="CatSper1"/>
</dbReference>
<dbReference type="EMBL" id="MCOG01000002">
    <property type="protein sequence ID" value="ORY86542.1"/>
    <property type="molecule type" value="Genomic_DNA"/>
</dbReference>
<keyword evidence="2 5" id="KW-0812">Transmembrane</keyword>
<evidence type="ECO:0000256" key="4">
    <source>
        <dbReference type="ARBA" id="ARBA00023136"/>
    </source>
</evidence>
<feature type="transmembrane region" description="Helical" evidence="5">
    <location>
        <begin position="227"/>
        <end position="247"/>
    </location>
</feature>
<comment type="subcellular location">
    <subcellularLocation>
        <location evidence="1">Membrane</location>
        <topology evidence="1">Multi-pass membrane protein</topology>
    </subcellularLocation>
</comment>
<dbReference type="OrthoDB" id="416585at2759"/>
<dbReference type="STRING" id="1754190.A0A1Y2FRA5"/>
<dbReference type="InterPro" id="IPR027359">
    <property type="entry name" value="Volt_channel_dom_sf"/>
</dbReference>
<evidence type="ECO:0000256" key="1">
    <source>
        <dbReference type="ARBA" id="ARBA00004141"/>
    </source>
</evidence>
<feature type="transmembrane region" description="Helical" evidence="5">
    <location>
        <begin position="291"/>
        <end position="317"/>
    </location>
</feature>
<dbReference type="GO" id="GO:0005227">
    <property type="term" value="F:calcium-activated cation channel activity"/>
    <property type="evidence" value="ECO:0007669"/>
    <property type="project" value="InterPro"/>
</dbReference>
<feature type="domain" description="Ion transport" evidence="6">
    <location>
        <begin position="90"/>
        <end position="323"/>
    </location>
</feature>
<name>A0A1Y2FRA5_9FUNG</name>
<evidence type="ECO:0000313" key="8">
    <source>
        <dbReference type="Proteomes" id="UP000193920"/>
    </source>
</evidence>
<accession>A0A1Y2FRA5</accession>
<sequence length="445" mass="50941">MTTESPSIYSSSASSNYSDVISNAELSTAVHSRADSMSETRSYVSSFASIASSVNSGNSATDLIAAKIANELDDGKSFFRQQIFIIVTSKIFNNIMLGIILINTVTMALQAIKSINSKYAWYLAIIDQIFLVIYIWECLLKLYAWRLYYFKSGWNIFDFIIVLISIVTWFLPEILTASANFDAKFLRVLRVMRAFRAIRSIRVLRAINFLRSLQVVVSVLIRSIPAMANIVFLAFIIIYIFMIIGTASFGKYDDKHFGSLFKTLFRLIQLMTLDDWSVIYEENKEQVPVIWFYLAGFIVLETFIFLNLFVAVIVSNLQSSKSRRVRKRKIKQKINEEFDNNDDVVFKKKDKIDDRKFGLADNTDEDFKSQIGKYYGETLPERQQLLLSKYFMLLVALEYNNSSYQKQQKILDDLVDLTIEKVDETDLLNPIDDKAVNAAADAASL</sequence>
<dbReference type="GO" id="GO:0030317">
    <property type="term" value="P:flagellated sperm motility"/>
    <property type="evidence" value="ECO:0007669"/>
    <property type="project" value="InterPro"/>
</dbReference>
<dbReference type="PANTHER" id="PTHR47193:SF1">
    <property type="entry name" value="CATION CHANNEL SPERM-ASSOCIATED PROTEIN 1"/>
    <property type="match status" value="1"/>
</dbReference>
<dbReference type="Pfam" id="PF00520">
    <property type="entry name" value="Ion_trans"/>
    <property type="match status" value="1"/>
</dbReference>
<keyword evidence="8" id="KW-1185">Reference proteome</keyword>